<dbReference type="NCBIfam" id="TIGR00026">
    <property type="entry name" value="hi_GC_TIGR00026"/>
    <property type="match status" value="1"/>
</dbReference>
<sequence>MPNEFDQQVIEEFRANAGVVGAYGRLLLLTTTGARTGAPHTTPLGYLPDGDRTLVLASAGGSPRHPDGYRNVLAQPRVTVETGVFTYDADAVVLDGAERDRLFDRAVEADPGWLAYQEKSGRTIPVVALHPVRYERGGGAWGDGLRTVHAAFRRELALVRAEVAAAGPRLGAQLRINCLTLCRGLEHHHRTEDDGMFPYLDAHRPDLADTVARLRAEHDTVHRLLDELRATLADDTTEQPAVLAEVDRLVAEVTAHLDREEAELVAVLNAAAP</sequence>
<dbReference type="SUPFAM" id="SSF50475">
    <property type="entry name" value="FMN-binding split barrel"/>
    <property type="match status" value="1"/>
</dbReference>
<evidence type="ECO:0000256" key="2">
    <source>
        <dbReference type="ARBA" id="ARBA00049106"/>
    </source>
</evidence>
<organism evidence="5 6">
    <name type="scientific">Actinocatenispora rupis</name>
    <dbReference type="NCBI Taxonomy" id="519421"/>
    <lineage>
        <taxon>Bacteria</taxon>
        <taxon>Bacillati</taxon>
        <taxon>Actinomycetota</taxon>
        <taxon>Actinomycetes</taxon>
        <taxon>Micromonosporales</taxon>
        <taxon>Micromonosporaceae</taxon>
        <taxon>Actinocatenispora</taxon>
    </lineage>
</organism>
<proteinExistence type="inferred from homology"/>
<dbReference type="Proteomes" id="UP000612808">
    <property type="component" value="Unassembled WGS sequence"/>
</dbReference>
<dbReference type="AlphaFoldDB" id="A0A8J3J7C2"/>
<feature type="coiled-coil region" evidence="3">
    <location>
        <begin position="211"/>
        <end position="263"/>
    </location>
</feature>
<dbReference type="CDD" id="cd12108">
    <property type="entry name" value="Hr-like"/>
    <property type="match status" value="1"/>
</dbReference>
<evidence type="ECO:0000259" key="4">
    <source>
        <dbReference type="Pfam" id="PF01814"/>
    </source>
</evidence>
<evidence type="ECO:0000313" key="5">
    <source>
        <dbReference type="EMBL" id="GID09768.1"/>
    </source>
</evidence>
<comment type="caution">
    <text evidence="5">The sequence shown here is derived from an EMBL/GenBank/DDBJ whole genome shotgun (WGS) entry which is preliminary data.</text>
</comment>
<dbReference type="InterPro" id="IPR004378">
    <property type="entry name" value="F420H2_quin_Rdtase"/>
</dbReference>
<keyword evidence="6" id="KW-1185">Reference proteome</keyword>
<evidence type="ECO:0000313" key="6">
    <source>
        <dbReference type="Proteomes" id="UP000612808"/>
    </source>
</evidence>
<dbReference type="EMBL" id="BOMB01000003">
    <property type="protein sequence ID" value="GID09768.1"/>
    <property type="molecule type" value="Genomic_DNA"/>
</dbReference>
<dbReference type="InterPro" id="IPR012312">
    <property type="entry name" value="Hemerythrin-like"/>
</dbReference>
<gene>
    <name evidence="5" type="ORF">Aru02nite_06570</name>
</gene>
<protein>
    <submittedName>
        <fullName evidence="5">Cation-binding protein</fullName>
    </submittedName>
</protein>
<reference evidence="5" key="1">
    <citation type="submission" date="2021-01" db="EMBL/GenBank/DDBJ databases">
        <title>Whole genome shotgun sequence of Actinocatenispora rupis NBRC 107355.</title>
        <authorList>
            <person name="Komaki H."/>
            <person name="Tamura T."/>
        </authorList>
    </citation>
    <scope>NUCLEOTIDE SEQUENCE</scope>
    <source>
        <strain evidence="5">NBRC 107355</strain>
    </source>
</reference>
<dbReference type="Gene3D" id="1.20.120.520">
    <property type="entry name" value="nmb1532 protein domain like"/>
    <property type="match status" value="1"/>
</dbReference>
<dbReference type="Gene3D" id="2.30.110.10">
    <property type="entry name" value="Electron Transport, Fmn-binding Protein, Chain A"/>
    <property type="match status" value="1"/>
</dbReference>
<dbReference type="GO" id="GO:0005886">
    <property type="term" value="C:plasma membrane"/>
    <property type="evidence" value="ECO:0007669"/>
    <property type="project" value="TreeGrafter"/>
</dbReference>
<dbReference type="InterPro" id="IPR012349">
    <property type="entry name" value="Split_barrel_FMN-bd"/>
</dbReference>
<feature type="domain" description="Hemerythrin-like" evidence="4">
    <location>
        <begin position="145"/>
        <end position="266"/>
    </location>
</feature>
<evidence type="ECO:0000256" key="3">
    <source>
        <dbReference type="SAM" id="Coils"/>
    </source>
</evidence>
<evidence type="ECO:0000256" key="1">
    <source>
        <dbReference type="ARBA" id="ARBA00008710"/>
    </source>
</evidence>
<dbReference type="GO" id="GO:0070967">
    <property type="term" value="F:coenzyme F420 binding"/>
    <property type="evidence" value="ECO:0007669"/>
    <property type="project" value="TreeGrafter"/>
</dbReference>
<dbReference type="Pfam" id="PF04075">
    <property type="entry name" value="F420H2_quin_red"/>
    <property type="match status" value="1"/>
</dbReference>
<dbReference type="PANTHER" id="PTHR39428">
    <property type="entry name" value="F420H(2)-DEPENDENT QUINONE REDUCTASE RV1261C"/>
    <property type="match status" value="1"/>
</dbReference>
<dbReference type="GO" id="GO:0016491">
    <property type="term" value="F:oxidoreductase activity"/>
    <property type="evidence" value="ECO:0007669"/>
    <property type="project" value="InterPro"/>
</dbReference>
<accession>A0A8J3J7C2</accession>
<keyword evidence="3" id="KW-0175">Coiled coil</keyword>
<comment type="catalytic activity">
    <reaction evidence="2">
        <text>oxidized coenzyme F420-(gamma-L-Glu)(n) + a quinol + H(+) = reduced coenzyme F420-(gamma-L-Glu)(n) + a quinone</text>
        <dbReference type="Rhea" id="RHEA:39663"/>
        <dbReference type="Rhea" id="RHEA-COMP:12939"/>
        <dbReference type="Rhea" id="RHEA-COMP:14378"/>
        <dbReference type="ChEBI" id="CHEBI:15378"/>
        <dbReference type="ChEBI" id="CHEBI:24646"/>
        <dbReference type="ChEBI" id="CHEBI:132124"/>
        <dbReference type="ChEBI" id="CHEBI:133980"/>
        <dbReference type="ChEBI" id="CHEBI:139511"/>
    </reaction>
</comment>
<comment type="similarity">
    <text evidence="1">Belongs to the F420H(2)-dependent quinone reductase family.</text>
</comment>
<dbReference type="Pfam" id="PF01814">
    <property type="entry name" value="Hemerythrin"/>
    <property type="match status" value="1"/>
</dbReference>
<dbReference type="RefSeq" id="WP_203654756.1">
    <property type="nucleotide sequence ID" value="NZ_BAAAZM010000002.1"/>
</dbReference>
<dbReference type="PANTHER" id="PTHR39428:SF1">
    <property type="entry name" value="F420H(2)-DEPENDENT QUINONE REDUCTASE RV1261C"/>
    <property type="match status" value="1"/>
</dbReference>
<name>A0A8J3J7C2_9ACTN</name>